<reference evidence="1" key="1">
    <citation type="submission" date="2022-06" db="EMBL/GenBank/DDBJ databases">
        <authorList>
            <person name="Legras J.-L."/>
            <person name="Devillers H."/>
            <person name="Grondin C."/>
        </authorList>
    </citation>
    <scope>NUCLEOTIDE SEQUENCE</scope>
    <source>
        <strain evidence="1">CLIB 1444</strain>
    </source>
</reference>
<proteinExistence type="predicted"/>
<accession>A0ACA9Y6Q4</accession>
<organism evidence="1 2">
    <name type="scientific">[Candida] jaroonii</name>
    <dbReference type="NCBI Taxonomy" id="467808"/>
    <lineage>
        <taxon>Eukaryota</taxon>
        <taxon>Fungi</taxon>
        <taxon>Dikarya</taxon>
        <taxon>Ascomycota</taxon>
        <taxon>Saccharomycotina</taxon>
        <taxon>Pichiomycetes</taxon>
        <taxon>Debaryomycetaceae</taxon>
        <taxon>Yamadazyma</taxon>
    </lineage>
</organism>
<dbReference type="Proteomes" id="UP001152531">
    <property type="component" value="Unassembled WGS sequence"/>
</dbReference>
<sequence>MSSPDFEVNEFKDIALKLYKEEFVSVQPEEYIQFLASTDEESVQIRSYYMDLFKWDANLLKATRTLCSKLYLKGESQEIDRILTSFTKSYIKQNPVNVFCTKNFEKIYIVLYSLVLLNTSLHNSEVNKKSKISQNDYIRNTFTTFIQQDVKSSKKLSIKQRIIIEKELGNYYDDLLRNELHLKTSGDDEKMNHILDSTKDTNGVHKNGHEEHPESKHSHSNSVTTEDLSLSRQVSSSSIWSTDTANRASLNMKRLSSATSSVSQFTVTNNGRNNNRVGFTRALANDQASSRFYQQGNGSMVSNGTYGTIRNRQSIDKLRNLSGNQQNLNKRSSRASIISRDSLITNGDDSMSVVSFDSINLSNFQLDDAPQQNLENFNVSEFQDNFDLTLELQGSPYLKEGLLKLKILNNDQQDNNAPEPIISSAASTASTSTSTTSRFFSFFSRRQPITGHEPSNTINTNNPLTNNKFVEYFVVVSKGELNLYSFDPKTIKKHQQRIKKFQKKQSKNLLSLDYLDEEDEEDGDIGDGNWLKNAANVGNYNLCSTFSQIERSSLYVKSGSNNTFVFTITFPKTTKRPNKKFVFEAGTKEIALEFINTCNFWASKITAIPAFEESISSIEYGWNDLDNLIRNKPNFKKLKTIQKWEVLPTGAYLSNYDNNNENHYNMMKQFIKTLNYYNNLKKVFKEFDDLRVKFLKNFNTYSNTSNYSKITNNFEAKIGQYKLELKKYKNYLIILGFALQLRFDLEEEEKLLSQDVDDLGDGGAHEEADAQKSEKDENDTVVESSEGEDTKEPEEKETEVEEDDGETELSRLVKYEIRKLFIGLKDVGKIIPTFQTSKSISNLNELQSQIPNLTINDFNNSFNLVKSPKTFTLSNYNDDESPINQLLQTTKKQDMLHSFSHNTIEEEEEEEPEN</sequence>
<protein>
    <submittedName>
        <fullName evidence="1">Uncharacterized protein</fullName>
    </submittedName>
</protein>
<evidence type="ECO:0000313" key="2">
    <source>
        <dbReference type="Proteomes" id="UP001152531"/>
    </source>
</evidence>
<evidence type="ECO:0000313" key="1">
    <source>
        <dbReference type="EMBL" id="CAH6720425.1"/>
    </source>
</evidence>
<comment type="caution">
    <text evidence="1">The sequence shown here is derived from an EMBL/GenBank/DDBJ whole genome shotgun (WGS) entry which is preliminary data.</text>
</comment>
<keyword evidence="2" id="KW-1185">Reference proteome</keyword>
<name>A0ACA9Y6Q4_9ASCO</name>
<dbReference type="EMBL" id="CALSDN010000003">
    <property type="protein sequence ID" value="CAH6720425.1"/>
    <property type="molecule type" value="Genomic_DNA"/>
</dbReference>
<gene>
    <name evidence="1" type="ORF">CLIB1444_03S11606</name>
</gene>